<dbReference type="EMBL" id="JAAXCY010000008">
    <property type="protein sequence ID" value="MBC2408304.1"/>
    <property type="molecule type" value="Genomic_DNA"/>
</dbReference>
<evidence type="ECO:0000313" key="5">
    <source>
        <dbReference type="Proteomes" id="UP000534677"/>
    </source>
</evidence>
<dbReference type="InterPro" id="IPR023631">
    <property type="entry name" value="Amidase_dom"/>
</dbReference>
<evidence type="ECO:0000313" key="4">
    <source>
        <dbReference type="Proteomes" id="UP000520513"/>
    </source>
</evidence>
<dbReference type="Pfam" id="PF01425">
    <property type="entry name" value="Amidase"/>
    <property type="match status" value="1"/>
</dbReference>
<keyword evidence="5" id="KW-1185">Reference proteome</keyword>
<reference evidence="4 5" key="1">
    <citation type="submission" date="2020-04" db="EMBL/GenBank/DDBJ databases">
        <title>Pseudomonas crami sp. nov., a novel proteolytic bacterial species isolated from cream.</title>
        <authorList>
            <person name="Hofmann K."/>
            <person name="Woller A."/>
            <person name="Huptas C."/>
            <person name="Wenning M."/>
            <person name="Scherer S."/>
            <person name="Doll E.V."/>
        </authorList>
    </citation>
    <scope>NUCLEOTIDE SEQUENCE [LARGE SCALE GENOMIC DNA]</scope>
    <source>
        <strain evidence="2 5">WS 5096</strain>
        <strain evidence="3 4">WS 5106</strain>
    </source>
</reference>
<sequence length="483" mass="51680">MSGEMAGQGGVTSESLVKDSLKQIAHIDQGLQGGNAFVETNPDARKEAKARDHERAKGHVRGYLHGVPIALKDVFETKDRMQTSAGSKALVGAPATKNAKVVDNLLRAGVVIVGKTNMSELSNFRSESPADGWSSRGGQTLNPHRLGGQVAGSSSGSAVAVAQGHVPLALGVETNGSIIAPAAYNGVFGLKTTAGLISTEGVMTSSRMDTVGTFTRNICDAAQALNAMTETHTYDDGLRDDALKDKRIGYTPLPELSADDARNPAIRADRKHFEQALEVLKDKGAILVPIGRLDDGVSQETYEGYNDALFADVKHQLEGYLAGRNGLPVKSLSELIAFNKRDQQPGDPDQALLEMINGLDVPQEQREKLWEDIVPVFQKTIDEPLKEHKLDAMLSNFLSHSYFFSAAAGYPGISIPSGMDDEGMPTALHLYGTGNSEATLLSIAYGYEQASQAIREPAFLPGVPFSPEFVNADEVVETTEKSD</sequence>
<dbReference type="EMBL" id="JAAXCZ010000006">
    <property type="protein sequence ID" value="MBC2381922.1"/>
    <property type="molecule type" value="Genomic_DNA"/>
</dbReference>
<dbReference type="PANTHER" id="PTHR42678:SF34">
    <property type="entry name" value="OS04G0183300 PROTEIN"/>
    <property type="match status" value="1"/>
</dbReference>
<dbReference type="InterPro" id="IPR036928">
    <property type="entry name" value="AS_sf"/>
</dbReference>
<name>A0A7X1APE5_9PSED</name>
<accession>A0A7X1APE5</accession>
<evidence type="ECO:0000313" key="3">
    <source>
        <dbReference type="EMBL" id="MBC2408304.1"/>
    </source>
</evidence>
<evidence type="ECO:0000259" key="1">
    <source>
        <dbReference type="Pfam" id="PF01425"/>
    </source>
</evidence>
<dbReference type="PANTHER" id="PTHR42678">
    <property type="entry name" value="AMIDASE"/>
    <property type="match status" value="1"/>
</dbReference>
<dbReference type="Proteomes" id="UP000534677">
    <property type="component" value="Unassembled WGS sequence"/>
</dbReference>
<dbReference type="Proteomes" id="UP000520513">
    <property type="component" value="Unassembled WGS sequence"/>
</dbReference>
<gene>
    <name evidence="2" type="ORF">HF209_13285</name>
    <name evidence="3" type="ORF">HF257_20010</name>
</gene>
<dbReference type="AlphaFoldDB" id="A0A7X1APE5"/>
<dbReference type="Gene3D" id="3.90.1300.10">
    <property type="entry name" value="Amidase signature (AS) domain"/>
    <property type="match status" value="1"/>
</dbReference>
<comment type="caution">
    <text evidence="3">The sequence shown here is derived from an EMBL/GenBank/DDBJ whole genome shotgun (WGS) entry which is preliminary data.</text>
</comment>
<dbReference type="RefSeq" id="WP_185708204.1">
    <property type="nucleotide sequence ID" value="NZ_JAAXCY010000008.1"/>
</dbReference>
<organism evidence="3 4">
    <name type="scientific">Pseudomonas cremoris</name>
    <dbReference type="NCBI Taxonomy" id="2724178"/>
    <lineage>
        <taxon>Bacteria</taxon>
        <taxon>Pseudomonadati</taxon>
        <taxon>Pseudomonadota</taxon>
        <taxon>Gammaproteobacteria</taxon>
        <taxon>Pseudomonadales</taxon>
        <taxon>Pseudomonadaceae</taxon>
        <taxon>Pseudomonas</taxon>
    </lineage>
</organism>
<proteinExistence type="predicted"/>
<feature type="domain" description="Amidase" evidence="1">
    <location>
        <begin position="16"/>
        <end position="441"/>
    </location>
</feature>
<dbReference type="SUPFAM" id="SSF75304">
    <property type="entry name" value="Amidase signature (AS) enzymes"/>
    <property type="match status" value="1"/>
</dbReference>
<evidence type="ECO:0000313" key="2">
    <source>
        <dbReference type="EMBL" id="MBC2381922.1"/>
    </source>
</evidence>
<protein>
    <submittedName>
        <fullName evidence="3">Peptide amidase</fullName>
    </submittedName>
</protein>